<proteinExistence type="predicted"/>
<name>M5CBG7_THACB</name>
<sequence>MLIIVELIPGPGTLKRQNKTKLVKNMKKQYTTPASKEEDPYYITAKATGKFDYTLDKKCGPLSKDRKDTPDSSKTTLQRNACQADKIVASEEAHAKAATKTKALDPKPVKLGPSQVKSASKIQPAPKFKRQNMATLTEEEDDLDEELLQLTNFPPVLTLTKLPDKGPSPTANHTDKDLNNPISSSRKRMADKTPAESPTKQRRLIVEPKDKDKPEEPEEICRPRTTSV</sequence>
<reference evidence="2 3" key="1">
    <citation type="journal article" date="2013" name="J. Biotechnol.">
        <title>Establishment and interpretation of the genome sequence of the phytopathogenic fungus Rhizoctonia solani AG1-IB isolate 7/3/14.</title>
        <authorList>
            <person name="Wibberg D.W."/>
            <person name="Jelonek L.J."/>
            <person name="Rupp O.R."/>
            <person name="Hennig M.H."/>
            <person name="Eikmeyer F.E."/>
            <person name="Goesmann A.G."/>
            <person name="Hartmann A.H."/>
            <person name="Borriss R.B."/>
            <person name="Grosch R.G."/>
            <person name="Puehler A.P."/>
            <person name="Schlueter A.S."/>
        </authorList>
    </citation>
    <scope>NUCLEOTIDE SEQUENCE [LARGE SCALE GENOMIC DNA]</scope>
    <source>
        <strain evidence="3">AG1-IB / isolate 7/3/14</strain>
    </source>
</reference>
<dbReference type="HOGENOM" id="CLU_1215516_0_0_1"/>
<feature type="compositionally biased region" description="Basic and acidic residues" evidence="1">
    <location>
        <begin position="204"/>
        <end position="222"/>
    </location>
</feature>
<protein>
    <submittedName>
        <fullName evidence="2">Uncharacterized protein</fullName>
    </submittedName>
</protein>
<evidence type="ECO:0000313" key="3">
    <source>
        <dbReference type="Proteomes" id="UP000012065"/>
    </source>
</evidence>
<dbReference type="AlphaFoldDB" id="M5CBG7"/>
<dbReference type="EMBL" id="CAOJ01016206">
    <property type="protein sequence ID" value="CCO36609.1"/>
    <property type="molecule type" value="Genomic_DNA"/>
</dbReference>
<dbReference type="Proteomes" id="UP000012065">
    <property type="component" value="Unassembled WGS sequence"/>
</dbReference>
<feature type="region of interest" description="Disordered" evidence="1">
    <location>
        <begin position="93"/>
        <end position="130"/>
    </location>
</feature>
<gene>
    <name evidence="2" type="ORF">BN14_10750</name>
</gene>
<accession>M5CBG7</accession>
<evidence type="ECO:0000313" key="2">
    <source>
        <dbReference type="EMBL" id="CCO36609.1"/>
    </source>
</evidence>
<feature type="region of interest" description="Disordered" evidence="1">
    <location>
        <begin position="158"/>
        <end position="228"/>
    </location>
</feature>
<organism evidence="2 3">
    <name type="scientific">Thanatephorus cucumeris (strain AG1-IB / isolate 7/3/14)</name>
    <name type="common">Lettuce bottom rot fungus</name>
    <name type="synonym">Rhizoctonia solani</name>
    <dbReference type="NCBI Taxonomy" id="1108050"/>
    <lineage>
        <taxon>Eukaryota</taxon>
        <taxon>Fungi</taxon>
        <taxon>Dikarya</taxon>
        <taxon>Basidiomycota</taxon>
        <taxon>Agaricomycotina</taxon>
        <taxon>Agaricomycetes</taxon>
        <taxon>Cantharellales</taxon>
        <taxon>Ceratobasidiaceae</taxon>
        <taxon>Rhizoctonia</taxon>
        <taxon>Rhizoctonia solani AG-1</taxon>
    </lineage>
</organism>
<evidence type="ECO:0000256" key="1">
    <source>
        <dbReference type="SAM" id="MobiDB-lite"/>
    </source>
</evidence>
<comment type="caution">
    <text evidence="2">The sequence shown here is derived from an EMBL/GenBank/DDBJ whole genome shotgun (WGS) entry which is preliminary data.</text>
</comment>